<dbReference type="InterPro" id="IPR043504">
    <property type="entry name" value="Peptidase_S1_PA_chymotrypsin"/>
</dbReference>
<dbReference type="PROSITE" id="PS00134">
    <property type="entry name" value="TRYPSIN_HIS"/>
    <property type="match status" value="1"/>
</dbReference>
<keyword evidence="6 9" id="KW-0720">Serine protease</keyword>
<keyword evidence="2" id="KW-0964">Secreted</keyword>
<gene>
    <name evidence="13" type="primary">LOC108075760</name>
</gene>
<dbReference type="SMART" id="SM00020">
    <property type="entry name" value="Tryp_SPc"/>
    <property type="match status" value="1"/>
</dbReference>
<evidence type="ECO:0000256" key="6">
    <source>
        <dbReference type="ARBA" id="ARBA00022825"/>
    </source>
</evidence>
<feature type="region of interest" description="Disordered" evidence="10">
    <location>
        <begin position="47"/>
        <end position="75"/>
    </location>
</feature>
<dbReference type="GO" id="GO:0006508">
    <property type="term" value="P:proteolysis"/>
    <property type="evidence" value="ECO:0007669"/>
    <property type="project" value="UniProtKB-KW"/>
</dbReference>
<name>A0A6P4I4F6_DROKI</name>
<dbReference type="InterPro" id="IPR018114">
    <property type="entry name" value="TRYPSIN_HIS"/>
</dbReference>
<dbReference type="Gene3D" id="2.40.10.10">
    <property type="entry name" value="Trypsin-like serine proteases"/>
    <property type="match status" value="1"/>
</dbReference>
<dbReference type="PANTHER" id="PTHR24260:SF136">
    <property type="entry name" value="GH08193P-RELATED"/>
    <property type="match status" value="1"/>
</dbReference>
<keyword evidence="7" id="KW-0865">Zymogen</keyword>
<dbReference type="OrthoDB" id="238681at2759"/>
<evidence type="ECO:0000313" key="13">
    <source>
        <dbReference type="RefSeq" id="XP_017023807.1"/>
    </source>
</evidence>
<dbReference type="Pfam" id="PF16030">
    <property type="entry name" value="GD_N"/>
    <property type="match status" value="1"/>
</dbReference>
<evidence type="ECO:0000256" key="1">
    <source>
        <dbReference type="ARBA" id="ARBA00004613"/>
    </source>
</evidence>
<evidence type="ECO:0000259" key="11">
    <source>
        <dbReference type="PROSITE" id="PS50240"/>
    </source>
</evidence>
<keyword evidence="8" id="KW-1015">Disulfide bond</keyword>
<dbReference type="InterPro" id="IPR031986">
    <property type="entry name" value="GD_N"/>
</dbReference>
<dbReference type="FunFam" id="2.40.10.10:FF:000146">
    <property type="entry name" value="Serine protease 53"/>
    <property type="match status" value="1"/>
</dbReference>
<evidence type="ECO:0000256" key="2">
    <source>
        <dbReference type="ARBA" id="ARBA00022525"/>
    </source>
</evidence>
<dbReference type="Pfam" id="PF00089">
    <property type="entry name" value="Trypsin"/>
    <property type="match status" value="1"/>
</dbReference>
<dbReference type="RefSeq" id="XP_017023807.1">
    <property type="nucleotide sequence ID" value="XM_017168318.3"/>
</dbReference>
<keyword evidence="5 9" id="KW-0378">Hydrolase</keyword>
<accession>A0A6P4I4F6</accession>
<dbReference type="InterPro" id="IPR033116">
    <property type="entry name" value="TRYPSIN_SER"/>
</dbReference>
<evidence type="ECO:0000313" key="12">
    <source>
        <dbReference type="Proteomes" id="UP001652661"/>
    </source>
</evidence>
<proteinExistence type="predicted"/>
<dbReference type="GO" id="GO:0005576">
    <property type="term" value="C:extracellular region"/>
    <property type="evidence" value="ECO:0007669"/>
    <property type="project" value="UniProtKB-SubCell"/>
</dbReference>
<evidence type="ECO:0000256" key="4">
    <source>
        <dbReference type="ARBA" id="ARBA00022729"/>
    </source>
</evidence>
<sequence>MLVFERALSDEKRIRYLYKPDSGPAGFANRFPCPLISPAFSLAISSSSPGTASGQSPESINGAVPQSGERSGERRADCIPASVLVRPPSATVLERAMAIRFLTLLLGLCLLSVEALEVPSHNCESYFSYYRRGNGEYYGLFTAPRAGINSFSWEVMFNAHGTGQAHTVSSLKPYPSKDEAFENIHNGERGQVFVDFQDFGNELPKLIRLELNDQVLCSNAEYDAPSSTMTRRQSMSTTSPIRQKYEPGPAIIQKSVPNTTPYPQSNPFLPQPAKPKLQPEITPHVQDTDYSECGVEGFAAAVFGGELVTRGQYPWLAALYEGGSTVSYKCVVSVISKKTVITAAHCIHGKNSSKLWVYLGRHDRFENPESHANLVAVSDVLTAPLYNGNPLPDSDVGLLVLKQVTEYTRYIQPLCLWSSGMRVPANEGDTGSVAGWGYDETGVKTRFPKAVSVQLVPRDTCLKKMKKAQDFITRKTVCAGNTRSHGPCFGDSGSALMVLRNNRWVMRGIVSLSPSKGGSCDLSQYVIYCDISMHLDWIQQNMVY</sequence>
<evidence type="ECO:0000256" key="8">
    <source>
        <dbReference type="ARBA" id="ARBA00023157"/>
    </source>
</evidence>
<evidence type="ECO:0000256" key="7">
    <source>
        <dbReference type="ARBA" id="ARBA00023145"/>
    </source>
</evidence>
<comment type="subcellular location">
    <subcellularLocation>
        <location evidence="1">Secreted</location>
    </subcellularLocation>
</comment>
<dbReference type="CDD" id="cd00190">
    <property type="entry name" value="Tryp_SPc"/>
    <property type="match status" value="1"/>
</dbReference>
<evidence type="ECO:0000256" key="9">
    <source>
        <dbReference type="RuleBase" id="RU363034"/>
    </source>
</evidence>
<dbReference type="AlphaFoldDB" id="A0A6P4I4F6"/>
<feature type="compositionally biased region" description="Low complexity" evidence="10">
    <location>
        <begin position="47"/>
        <end position="57"/>
    </location>
</feature>
<dbReference type="InterPro" id="IPR001254">
    <property type="entry name" value="Trypsin_dom"/>
</dbReference>
<dbReference type="Proteomes" id="UP001652661">
    <property type="component" value="Chromosome 3R"/>
</dbReference>
<keyword evidence="3 9" id="KW-0645">Protease</keyword>
<dbReference type="PROSITE" id="PS00135">
    <property type="entry name" value="TRYPSIN_SER"/>
    <property type="match status" value="1"/>
</dbReference>
<feature type="compositionally biased region" description="Polar residues" evidence="10">
    <location>
        <begin position="257"/>
        <end position="268"/>
    </location>
</feature>
<feature type="domain" description="Peptidase S1" evidence="11">
    <location>
        <begin position="302"/>
        <end position="543"/>
    </location>
</feature>
<feature type="region of interest" description="Disordered" evidence="10">
    <location>
        <begin position="257"/>
        <end position="277"/>
    </location>
</feature>
<dbReference type="GO" id="GO:0004252">
    <property type="term" value="F:serine-type endopeptidase activity"/>
    <property type="evidence" value="ECO:0007669"/>
    <property type="project" value="InterPro"/>
</dbReference>
<dbReference type="PANTHER" id="PTHR24260">
    <property type="match status" value="1"/>
</dbReference>
<evidence type="ECO:0000256" key="10">
    <source>
        <dbReference type="SAM" id="MobiDB-lite"/>
    </source>
</evidence>
<evidence type="ECO:0000256" key="3">
    <source>
        <dbReference type="ARBA" id="ARBA00022670"/>
    </source>
</evidence>
<reference evidence="13" key="1">
    <citation type="submission" date="2025-08" db="UniProtKB">
        <authorList>
            <consortium name="RefSeq"/>
        </authorList>
    </citation>
    <scope>IDENTIFICATION</scope>
    <source>
        <strain evidence="13">14028-0561.14</strain>
        <tissue evidence="13">Whole fly</tissue>
    </source>
</reference>
<keyword evidence="4" id="KW-0732">Signal</keyword>
<protein>
    <submittedName>
        <fullName evidence="13">Clotting factor B</fullName>
    </submittedName>
</protein>
<dbReference type="GeneID" id="108075760"/>
<organism evidence="12 13">
    <name type="scientific">Drosophila kikkawai</name>
    <name type="common">Fruit fly</name>
    <dbReference type="NCBI Taxonomy" id="30033"/>
    <lineage>
        <taxon>Eukaryota</taxon>
        <taxon>Metazoa</taxon>
        <taxon>Ecdysozoa</taxon>
        <taxon>Arthropoda</taxon>
        <taxon>Hexapoda</taxon>
        <taxon>Insecta</taxon>
        <taxon>Pterygota</taxon>
        <taxon>Neoptera</taxon>
        <taxon>Endopterygota</taxon>
        <taxon>Diptera</taxon>
        <taxon>Brachycera</taxon>
        <taxon>Muscomorpha</taxon>
        <taxon>Ephydroidea</taxon>
        <taxon>Drosophilidae</taxon>
        <taxon>Drosophila</taxon>
        <taxon>Sophophora</taxon>
    </lineage>
</organism>
<dbReference type="InterPro" id="IPR051333">
    <property type="entry name" value="CLIP_Serine_Protease"/>
</dbReference>
<evidence type="ECO:0000256" key="5">
    <source>
        <dbReference type="ARBA" id="ARBA00022801"/>
    </source>
</evidence>
<keyword evidence="12" id="KW-1185">Reference proteome</keyword>
<dbReference type="PROSITE" id="PS50240">
    <property type="entry name" value="TRYPSIN_DOM"/>
    <property type="match status" value="1"/>
</dbReference>
<dbReference type="InterPro" id="IPR009003">
    <property type="entry name" value="Peptidase_S1_PA"/>
</dbReference>
<dbReference type="SUPFAM" id="SSF50494">
    <property type="entry name" value="Trypsin-like serine proteases"/>
    <property type="match status" value="1"/>
</dbReference>